<dbReference type="InterPro" id="IPR001509">
    <property type="entry name" value="Epimerase_deHydtase"/>
</dbReference>
<name>A0ABU3D0X0_9FLAO</name>
<sequence>MAGKILIIGASGQIGTELSLKLREIHGKDNVIASDIREGNEELMKSGPFEVANAMDGELIAGLVEKHNISEVYLMAAMLSATAEKSPMKAWSLNMDSLFHVLNLARDKKIKKIFWPSSIAVFGPSTPKKYTPQTTVMEPTTVYGISKQTGERWCEYFHRIYGVDVRSLRYPGIISYKTMPGGGTTDYAVEIFHEAIRSGSYTSFLSEDTSLPMMFMEDAIKATIDIMDAPAENIRIRSSYNLSAMSFTPKILAEEIRKKLPEFRINYEPDFRQKIADSWPSSIDDSEARKDWGWEHKFNLASLTEEMLKGVEARLQKTGSADPS</sequence>
<dbReference type="EMBL" id="JAVRHK010000001">
    <property type="protein sequence ID" value="MDT0675177.1"/>
    <property type="molecule type" value="Genomic_DNA"/>
</dbReference>
<dbReference type="InterPro" id="IPR036291">
    <property type="entry name" value="NAD(P)-bd_dom_sf"/>
</dbReference>
<comment type="similarity">
    <text evidence="1">Belongs to the NAD(P)-dependent epimerase/dehydratase family.</text>
</comment>
<accession>A0ABU3D0X0</accession>
<protein>
    <submittedName>
        <fullName evidence="3">NAD-dependent epimerase/dehydratase family protein</fullName>
    </submittedName>
</protein>
<dbReference type="InterPro" id="IPR051225">
    <property type="entry name" value="NAD(P)_epim/dehydratase"/>
</dbReference>
<dbReference type="Pfam" id="PF01370">
    <property type="entry name" value="Epimerase"/>
    <property type="match status" value="1"/>
</dbReference>
<evidence type="ECO:0000256" key="1">
    <source>
        <dbReference type="ARBA" id="ARBA00007637"/>
    </source>
</evidence>
<dbReference type="RefSeq" id="WP_311501622.1">
    <property type="nucleotide sequence ID" value="NZ_JAVRHK010000001.1"/>
</dbReference>
<keyword evidence="4" id="KW-1185">Reference proteome</keyword>
<evidence type="ECO:0000313" key="3">
    <source>
        <dbReference type="EMBL" id="MDT0675177.1"/>
    </source>
</evidence>
<dbReference type="Gene3D" id="3.40.50.720">
    <property type="entry name" value="NAD(P)-binding Rossmann-like Domain"/>
    <property type="match status" value="1"/>
</dbReference>
<comment type="caution">
    <text evidence="3">The sequence shown here is derived from an EMBL/GenBank/DDBJ whole genome shotgun (WGS) entry which is preliminary data.</text>
</comment>
<organism evidence="3 4">
    <name type="scientific">Autumnicola musiva</name>
    <dbReference type="NCBI Taxonomy" id="3075589"/>
    <lineage>
        <taxon>Bacteria</taxon>
        <taxon>Pseudomonadati</taxon>
        <taxon>Bacteroidota</taxon>
        <taxon>Flavobacteriia</taxon>
        <taxon>Flavobacteriales</taxon>
        <taxon>Flavobacteriaceae</taxon>
        <taxon>Autumnicola</taxon>
    </lineage>
</organism>
<dbReference type="PANTHER" id="PTHR42687:SF1">
    <property type="entry name" value="L-THREONINE 3-DEHYDROGENASE, MITOCHONDRIAL"/>
    <property type="match status" value="1"/>
</dbReference>
<dbReference type="SUPFAM" id="SSF51735">
    <property type="entry name" value="NAD(P)-binding Rossmann-fold domains"/>
    <property type="match status" value="1"/>
</dbReference>
<reference evidence="3 4" key="1">
    <citation type="submission" date="2023-09" db="EMBL/GenBank/DDBJ databases">
        <authorList>
            <person name="Rey-Velasco X."/>
        </authorList>
    </citation>
    <scope>NUCLEOTIDE SEQUENCE [LARGE SCALE GENOMIC DNA]</scope>
    <source>
        <strain evidence="3 4">F117</strain>
    </source>
</reference>
<dbReference type="PANTHER" id="PTHR42687">
    <property type="entry name" value="L-THREONINE 3-DEHYDROGENASE"/>
    <property type="match status" value="1"/>
</dbReference>
<proteinExistence type="inferred from homology"/>
<evidence type="ECO:0000313" key="4">
    <source>
        <dbReference type="Proteomes" id="UP001262582"/>
    </source>
</evidence>
<evidence type="ECO:0000259" key="2">
    <source>
        <dbReference type="Pfam" id="PF01370"/>
    </source>
</evidence>
<gene>
    <name evidence="3" type="ORF">RM539_01095</name>
</gene>
<feature type="domain" description="NAD-dependent epimerase/dehydratase" evidence="2">
    <location>
        <begin position="5"/>
        <end position="232"/>
    </location>
</feature>
<dbReference type="Proteomes" id="UP001262582">
    <property type="component" value="Unassembled WGS sequence"/>
</dbReference>